<proteinExistence type="predicted"/>
<sequence>MNHTFGYVLCCQSPALFLLAIALVIDFFVRKGRARLRAILALLGAGVCIGLGFVLYYQGMLQEYFEVKNFWRIRAPGWVGLVLAAALLVYVLVKAIARASAQRTAQKEAARAENARKQEMESAKNAAYEAGRADALSGAAAFQRETPPEPAPAAAGTDCPAAEADKSNEGAPDSPTL</sequence>
<feature type="compositionally biased region" description="Low complexity" evidence="1">
    <location>
        <begin position="152"/>
        <end position="162"/>
    </location>
</feature>
<evidence type="ECO:0000256" key="1">
    <source>
        <dbReference type="SAM" id="MobiDB-lite"/>
    </source>
</evidence>
<feature type="compositionally biased region" description="Basic and acidic residues" evidence="1">
    <location>
        <begin position="110"/>
        <end position="122"/>
    </location>
</feature>
<keyword evidence="3" id="KW-0614">Plasmid</keyword>
<keyword evidence="2" id="KW-1133">Transmembrane helix</keyword>
<feature type="transmembrane region" description="Helical" evidence="2">
    <location>
        <begin position="36"/>
        <end position="57"/>
    </location>
</feature>
<dbReference type="Proteomes" id="UP000681343">
    <property type="component" value="Plasmid pMM35_01"/>
</dbReference>
<gene>
    <name evidence="3" type="ORF">MM35RIKEN_19670</name>
</gene>
<dbReference type="RefSeq" id="WP_212821563.1">
    <property type="nucleotide sequence ID" value="NZ_AP023416.1"/>
</dbReference>
<organism evidence="3 4">
    <name type="scientific">Vescimonas fastidiosa</name>
    <dbReference type="NCBI Taxonomy" id="2714353"/>
    <lineage>
        <taxon>Bacteria</taxon>
        <taxon>Bacillati</taxon>
        <taxon>Bacillota</taxon>
        <taxon>Clostridia</taxon>
        <taxon>Eubacteriales</taxon>
        <taxon>Oscillospiraceae</taxon>
        <taxon>Vescimonas</taxon>
    </lineage>
</organism>
<feature type="transmembrane region" description="Helical" evidence="2">
    <location>
        <begin position="77"/>
        <end position="97"/>
    </location>
</feature>
<dbReference type="KEGG" id="vfa:MM35RIKEN_19670"/>
<feature type="region of interest" description="Disordered" evidence="1">
    <location>
        <begin position="110"/>
        <end position="129"/>
    </location>
</feature>
<feature type="transmembrane region" description="Helical" evidence="2">
    <location>
        <begin position="6"/>
        <end position="29"/>
    </location>
</feature>
<dbReference type="EMBL" id="AP023416">
    <property type="protein sequence ID" value="BCK79775.1"/>
    <property type="molecule type" value="Genomic_DNA"/>
</dbReference>
<feature type="region of interest" description="Disordered" evidence="1">
    <location>
        <begin position="137"/>
        <end position="177"/>
    </location>
</feature>
<dbReference type="AlphaFoldDB" id="A0A810Q023"/>
<evidence type="ECO:0000313" key="4">
    <source>
        <dbReference type="Proteomes" id="UP000681343"/>
    </source>
</evidence>
<keyword evidence="2" id="KW-0472">Membrane</keyword>
<reference evidence="3" key="1">
    <citation type="submission" date="2020-09" db="EMBL/GenBank/DDBJ databases">
        <title>New species isolated from human feces.</title>
        <authorList>
            <person name="Kitahara M."/>
            <person name="Shigeno Y."/>
            <person name="Shime M."/>
            <person name="Matsumoto Y."/>
            <person name="Nakamura S."/>
            <person name="Motooka D."/>
            <person name="Fukuoka S."/>
            <person name="Nishikawa H."/>
            <person name="Benno Y."/>
        </authorList>
    </citation>
    <scope>NUCLEOTIDE SEQUENCE</scope>
    <source>
        <strain evidence="3">MM35</strain>
        <plasmid evidence="3">pMM35_01</plasmid>
    </source>
</reference>
<evidence type="ECO:0000256" key="2">
    <source>
        <dbReference type="SAM" id="Phobius"/>
    </source>
</evidence>
<evidence type="ECO:0000313" key="3">
    <source>
        <dbReference type="EMBL" id="BCK79775.1"/>
    </source>
</evidence>
<geneLocation type="plasmid" evidence="3 4">
    <name>pMM35_01</name>
</geneLocation>
<protein>
    <submittedName>
        <fullName evidence="3">Uncharacterized protein</fullName>
    </submittedName>
</protein>
<keyword evidence="2" id="KW-0812">Transmembrane</keyword>
<accession>A0A810Q023</accession>
<name>A0A810Q023_9FIRM</name>
<keyword evidence="4" id="KW-1185">Reference proteome</keyword>